<dbReference type="PANTHER" id="PTHR43334:SF1">
    <property type="entry name" value="3-HYDROXYPROPIONATE--COA LIGASE [ADP-FORMING]"/>
    <property type="match status" value="1"/>
</dbReference>
<dbReference type="InterPro" id="IPR003781">
    <property type="entry name" value="CoA-bd"/>
</dbReference>
<dbReference type="Gene3D" id="3.40.50.720">
    <property type="entry name" value="NAD(P)-binding Rossmann-like Domain"/>
    <property type="match status" value="1"/>
</dbReference>
<dbReference type="SUPFAM" id="SSF52210">
    <property type="entry name" value="Succinyl-CoA synthetase domains"/>
    <property type="match status" value="2"/>
</dbReference>
<dbReference type="Pfam" id="PF13607">
    <property type="entry name" value="Succ_CoA_lig"/>
    <property type="match status" value="1"/>
</dbReference>
<comment type="caution">
    <text evidence="7">The sequence shown here is derived from an EMBL/GenBank/DDBJ whole genome shotgun (WGS) entry which is preliminary data.</text>
</comment>
<dbReference type="FunFam" id="3.30.1490.20:FF:000020">
    <property type="entry name" value="Protein lysine acetyltransferase"/>
    <property type="match status" value="1"/>
</dbReference>
<keyword evidence="8" id="KW-1185">Reference proteome</keyword>
<dbReference type="Pfam" id="PF13549">
    <property type="entry name" value="ATP-grasp_5"/>
    <property type="match status" value="1"/>
</dbReference>
<dbReference type="GO" id="GO:0005524">
    <property type="term" value="F:ATP binding"/>
    <property type="evidence" value="ECO:0007669"/>
    <property type="project" value="UniProtKB-KW"/>
</dbReference>
<dbReference type="InterPro" id="IPR032875">
    <property type="entry name" value="Succ_CoA_lig_flav_dom"/>
</dbReference>
<organism evidence="7 8">
    <name type="scientific">Pollutimonas nitritireducens</name>
    <dbReference type="NCBI Taxonomy" id="2045209"/>
    <lineage>
        <taxon>Bacteria</taxon>
        <taxon>Pseudomonadati</taxon>
        <taxon>Pseudomonadota</taxon>
        <taxon>Betaproteobacteria</taxon>
        <taxon>Burkholderiales</taxon>
        <taxon>Alcaligenaceae</taxon>
        <taxon>Pollutimonas</taxon>
    </lineage>
</organism>
<keyword evidence="2" id="KW-0547">Nucleotide-binding</keyword>
<dbReference type="SMART" id="SM00881">
    <property type="entry name" value="CoA_binding"/>
    <property type="match status" value="1"/>
</dbReference>
<dbReference type="EMBL" id="PDNV01000008">
    <property type="protein sequence ID" value="PLC53286.1"/>
    <property type="molecule type" value="Genomic_DNA"/>
</dbReference>
<dbReference type="InterPro" id="IPR051538">
    <property type="entry name" value="Acyl-CoA_Synth/Transferase"/>
</dbReference>
<name>A0A2N4UE50_9BURK</name>
<evidence type="ECO:0000256" key="2">
    <source>
        <dbReference type="ARBA" id="ARBA00022741"/>
    </source>
</evidence>
<dbReference type="Gene3D" id="3.30.1490.20">
    <property type="entry name" value="ATP-grasp fold, A domain"/>
    <property type="match status" value="1"/>
</dbReference>
<dbReference type="Gene3D" id="3.30.470.20">
    <property type="entry name" value="ATP-grasp fold, B domain"/>
    <property type="match status" value="1"/>
</dbReference>
<dbReference type="GO" id="GO:0016874">
    <property type="term" value="F:ligase activity"/>
    <property type="evidence" value="ECO:0007669"/>
    <property type="project" value="UniProtKB-KW"/>
</dbReference>
<feature type="compositionally biased region" description="Basic residues" evidence="5">
    <location>
        <begin position="1"/>
        <end position="14"/>
    </location>
</feature>
<dbReference type="Proteomes" id="UP000234328">
    <property type="component" value="Unassembled WGS sequence"/>
</dbReference>
<evidence type="ECO:0000313" key="8">
    <source>
        <dbReference type="Proteomes" id="UP000234328"/>
    </source>
</evidence>
<dbReference type="Pfam" id="PF13380">
    <property type="entry name" value="CoA_binding_2"/>
    <property type="match status" value="1"/>
</dbReference>
<sequence length="727" mass="76779">MERRTRLKVSRHSWKSAQPSSKENDQMSELISALFRPKSIALVGASADVDKHSALPQKHLTQHGYPGTIFPINPRRDVVLGLKAYPKVSEVPEQVEHAYIMLPTEHVLSAVEDCIAAKVRCVTIMSNGFSEAGIDGMARQEKLLGMLKGSQTRLLGPNALGVVDVHAQVALSANEVLSLSELPAGDVSLISQSGSLLGAILSRGVALGIGFSKLVSVGNEADISVAELVEMMVDDPQTQVIQLFLETIRSPAALRRAAMKAHEANKPILAYRLGRSAIGQHLAVSHTGALTGNGKATSAFLRDIGIVELFNFEALLDAPALFRHGRGTGARIGVMSTTGGGGALIVDNMGERNIDVVSPSLEMQAGLARKGIHISDAPLVDLTLTGTNPATYGAVLSAFVDSPDIDAVVAVVGSSSQFRPDRAVSPIVSIQTSKPLAVFLTPNAERSRKLLRDAGVAVFSQPEACADALSAWARWQAPRQHSDSCAVVVTALDGHEPGQTLSSVDSQNVLASLGIPQVQEWTLSAEPATWLGETVEQIQFPCVLKISSASIPHKTEVGGVKLGIANVNELRHEAQNMLVRINATLPDAFIEGFQVQEMVRGLGEALVGYSHDPAVGPVISVGLGGVLAELYQDVSIRPAPVSPQEARKMITEVKAFAQFSGYRNLPLGDLDALADVVAKMSTLAKCANAQVAEAEINPLAILAKGQGVRALDGLVVLGELPAASHNA</sequence>
<comment type="similarity">
    <text evidence="4">In the N-terminal section; belongs to the acetate CoA ligase alpha subunit family.</text>
</comment>
<feature type="domain" description="CoA-binding" evidence="6">
    <location>
        <begin position="34"/>
        <end position="129"/>
    </location>
</feature>
<keyword evidence="1" id="KW-0436">Ligase</keyword>
<dbReference type="InterPro" id="IPR016102">
    <property type="entry name" value="Succinyl-CoA_synth-like"/>
</dbReference>
<dbReference type="Gene3D" id="3.40.50.261">
    <property type="entry name" value="Succinyl-CoA synthetase domains"/>
    <property type="match status" value="2"/>
</dbReference>
<dbReference type="InterPro" id="IPR036291">
    <property type="entry name" value="NAD(P)-bd_dom_sf"/>
</dbReference>
<dbReference type="SUPFAM" id="SSF51735">
    <property type="entry name" value="NAD(P)-binding Rossmann-fold domains"/>
    <property type="match status" value="1"/>
</dbReference>
<reference evidence="7 8" key="1">
    <citation type="submission" date="2017-10" db="EMBL/GenBank/DDBJ databases">
        <title>Two draft genome sequences of Pusillimonas sp. strains isolated from a nitrate- and radionuclide-contaminated groundwater in Russia.</title>
        <authorList>
            <person name="Grouzdev D.S."/>
            <person name="Tourova T.P."/>
            <person name="Goeva M.A."/>
            <person name="Babich T.L."/>
            <person name="Sokolova D.S."/>
            <person name="Abdullin R."/>
            <person name="Poltaraus A.B."/>
            <person name="Toshchakov S.V."/>
            <person name="Nazina T.N."/>
        </authorList>
    </citation>
    <scope>NUCLEOTIDE SEQUENCE [LARGE SCALE GENOMIC DNA]</scope>
    <source>
        <strain evidence="7 8">JR1/69-2-13</strain>
    </source>
</reference>
<evidence type="ECO:0000256" key="1">
    <source>
        <dbReference type="ARBA" id="ARBA00022598"/>
    </source>
</evidence>
<keyword evidence="3" id="KW-0067">ATP-binding</keyword>
<evidence type="ECO:0000256" key="4">
    <source>
        <dbReference type="ARBA" id="ARBA00060888"/>
    </source>
</evidence>
<evidence type="ECO:0000259" key="6">
    <source>
        <dbReference type="SMART" id="SM00881"/>
    </source>
</evidence>
<evidence type="ECO:0000256" key="5">
    <source>
        <dbReference type="SAM" id="MobiDB-lite"/>
    </source>
</evidence>
<dbReference type="InterPro" id="IPR013815">
    <property type="entry name" value="ATP_grasp_subdomain_1"/>
</dbReference>
<dbReference type="AlphaFoldDB" id="A0A2N4UE50"/>
<evidence type="ECO:0000256" key="3">
    <source>
        <dbReference type="ARBA" id="ARBA00022840"/>
    </source>
</evidence>
<proteinExistence type="inferred from homology"/>
<gene>
    <name evidence="7" type="ORF">CR155_13465</name>
</gene>
<feature type="region of interest" description="Disordered" evidence="5">
    <location>
        <begin position="1"/>
        <end position="25"/>
    </location>
</feature>
<evidence type="ECO:0000313" key="7">
    <source>
        <dbReference type="EMBL" id="PLC53286.1"/>
    </source>
</evidence>
<protein>
    <submittedName>
        <fullName evidence="7">Acyl-CoA synthetase</fullName>
    </submittedName>
</protein>
<accession>A0A2N4UE50</accession>
<dbReference type="PANTHER" id="PTHR43334">
    <property type="entry name" value="ACETATE--COA LIGASE [ADP-FORMING]"/>
    <property type="match status" value="1"/>
</dbReference>
<dbReference type="SUPFAM" id="SSF56059">
    <property type="entry name" value="Glutathione synthetase ATP-binding domain-like"/>
    <property type="match status" value="1"/>
</dbReference>